<keyword evidence="1" id="KW-0812">Transmembrane</keyword>
<keyword evidence="1" id="KW-1133">Transmembrane helix</keyword>
<dbReference type="EMBL" id="LAZR01013820">
    <property type="protein sequence ID" value="KKM20187.1"/>
    <property type="molecule type" value="Genomic_DNA"/>
</dbReference>
<dbReference type="AlphaFoldDB" id="A0A0F9HYH7"/>
<sequence>MKRRSLRIACGEEWEDLLQEARLKCLSVMSEPYYQAYLYQTVSHLAMNYLRDKIKMPTVSSDTSPDIMEDLEGRWYETDFGAIYDVNKFMRLHWEQKERDVIYASFTHQATVEDCAEALDIPTMTAHRWLKNVKKMFVEELGAYAHLKLFMLLGLMILLLSGFLLMQELKAGFPAIPSRAHVWEFLILM</sequence>
<gene>
    <name evidence="2" type="ORF">LCGC14_1647990</name>
</gene>
<name>A0A0F9HYH7_9ZZZZ</name>
<organism evidence="2">
    <name type="scientific">marine sediment metagenome</name>
    <dbReference type="NCBI Taxonomy" id="412755"/>
    <lineage>
        <taxon>unclassified sequences</taxon>
        <taxon>metagenomes</taxon>
        <taxon>ecological metagenomes</taxon>
    </lineage>
</organism>
<feature type="transmembrane region" description="Helical" evidence="1">
    <location>
        <begin position="141"/>
        <end position="165"/>
    </location>
</feature>
<reference evidence="2" key="1">
    <citation type="journal article" date="2015" name="Nature">
        <title>Complex archaea that bridge the gap between prokaryotes and eukaryotes.</title>
        <authorList>
            <person name="Spang A."/>
            <person name="Saw J.H."/>
            <person name="Jorgensen S.L."/>
            <person name="Zaremba-Niedzwiedzka K."/>
            <person name="Martijn J."/>
            <person name="Lind A.E."/>
            <person name="van Eijk R."/>
            <person name="Schleper C."/>
            <person name="Guy L."/>
            <person name="Ettema T.J."/>
        </authorList>
    </citation>
    <scope>NUCLEOTIDE SEQUENCE</scope>
</reference>
<keyword evidence="1" id="KW-0472">Membrane</keyword>
<proteinExistence type="predicted"/>
<accession>A0A0F9HYH7</accession>
<protein>
    <submittedName>
        <fullName evidence="2">Uncharacterized protein</fullName>
    </submittedName>
</protein>
<evidence type="ECO:0000313" key="2">
    <source>
        <dbReference type="EMBL" id="KKM20187.1"/>
    </source>
</evidence>
<evidence type="ECO:0000256" key="1">
    <source>
        <dbReference type="SAM" id="Phobius"/>
    </source>
</evidence>
<comment type="caution">
    <text evidence="2">The sequence shown here is derived from an EMBL/GenBank/DDBJ whole genome shotgun (WGS) entry which is preliminary data.</text>
</comment>